<reference evidence="1 2" key="1">
    <citation type="submission" date="2015-09" db="EMBL/GenBank/DDBJ databases">
        <authorList>
            <consortium name="Pathogen Informatics"/>
        </authorList>
    </citation>
    <scope>NUCLEOTIDE SEQUENCE [LARGE SCALE GENOMIC DNA]</scope>
    <source>
        <strain evidence="1 2">2789STDY5834911</strain>
    </source>
</reference>
<name>A0A174UMJ4_9FIRM</name>
<dbReference type="Pfam" id="PF12636">
    <property type="entry name" value="DUF3781"/>
    <property type="match status" value="1"/>
</dbReference>
<evidence type="ECO:0000313" key="1">
    <source>
        <dbReference type="EMBL" id="CUQ22536.1"/>
    </source>
</evidence>
<dbReference type="GeneID" id="42786229"/>
<dbReference type="RefSeq" id="WP_002347257.1">
    <property type="nucleotide sequence ID" value="NZ_CZAW01000124.1"/>
</dbReference>
<dbReference type="Proteomes" id="UP000095712">
    <property type="component" value="Unassembled WGS sequence"/>
</dbReference>
<accession>A0A174UMJ4</accession>
<organism evidence="1 2">
    <name type="scientific">Blautia wexlerae</name>
    <dbReference type="NCBI Taxonomy" id="418240"/>
    <lineage>
        <taxon>Bacteria</taxon>
        <taxon>Bacillati</taxon>
        <taxon>Bacillota</taxon>
        <taxon>Clostridia</taxon>
        <taxon>Lachnospirales</taxon>
        <taxon>Lachnospiraceae</taxon>
        <taxon>Blautia</taxon>
    </lineage>
</organism>
<dbReference type="OrthoDB" id="5325609at2"/>
<dbReference type="InterPro" id="IPR024229">
    <property type="entry name" value="DUF3781"/>
</dbReference>
<proteinExistence type="predicted"/>
<dbReference type="AlphaFoldDB" id="A0A174UMJ4"/>
<gene>
    <name evidence="1" type="ORF">ERS852523_04446</name>
</gene>
<dbReference type="EMBL" id="CZAW01000124">
    <property type="protein sequence ID" value="CUQ22536.1"/>
    <property type="molecule type" value="Genomic_DNA"/>
</dbReference>
<evidence type="ECO:0000313" key="2">
    <source>
        <dbReference type="Proteomes" id="UP000095712"/>
    </source>
</evidence>
<protein>
    <submittedName>
        <fullName evidence="1">Protein of uncharacterized function (DUF3781)</fullName>
    </submittedName>
</protein>
<sequence length="80" mass="9273">MANELLENLDRLHTTELGVIRIKKNLSLNVENVIEWCKEKISLSNAEIIRKGKNWYITIDNCIITINAYSYTIITAHKVK</sequence>